<evidence type="ECO:0000313" key="2">
    <source>
        <dbReference type="Proteomes" id="UP001154420"/>
    </source>
</evidence>
<dbReference type="EMBL" id="QZDT01000040">
    <property type="protein sequence ID" value="NBJ94465.1"/>
    <property type="molecule type" value="Genomic_DNA"/>
</dbReference>
<protein>
    <submittedName>
        <fullName evidence="1">Uncharacterized protein</fullName>
    </submittedName>
</protein>
<comment type="caution">
    <text evidence="1">The sequence shown here is derived from an EMBL/GenBank/DDBJ whole genome shotgun (WGS) entry which is preliminary data.</text>
</comment>
<name>A0A9X5GU45_9FIRM</name>
<evidence type="ECO:0000313" key="1">
    <source>
        <dbReference type="EMBL" id="NBJ94465.1"/>
    </source>
</evidence>
<gene>
    <name evidence="1" type="ORF">D5281_18215</name>
</gene>
<dbReference type="Proteomes" id="UP001154420">
    <property type="component" value="Unassembled WGS sequence"/>
</dbReference>
<keyword evidence="2" id="KW-1185">Reference proteome</keyword>
<proteinExistence type="predicted"/>
<dbReference type="RefSeq" id="WP_160561492.1">
    <property type="nucleotide sequence ID" value="NZ_QZDT01000040.1"/>
</dbReference>
<accession>A0A9X5GU45</accession>
<dbReference type="AlphaFoldDB" id="A0A9X5GU45"/>
<sequence>MSDLMKNEAFYYGLICGIKLFQQKIVVSHKRGEHIMINNMPYYLRDGRERLQEMLNKIFESEENKL</sequence>
<reference evidence="1" key="1">
    <citation type="submission" date="2018-09" db="EMBL/GenBank/DDBJ databases">
        <title>Murine metabolic-syndrome-specific gut microbial biobank.</title>
        <authorList>
            <person name="Liu C."/>
        </authorList>
    </citation>
    <scope>NUCLEOTIDE SEQUENCE</scope>
    <source>
        <strain evidence="1">D42-62</strain>
    </source>
</reference>
<organism evidence="1 2">
    <name type="scientific">Parablautia muri</name>
    <dbReference type="NCBI Taxonomy" id="2320879"/>
    <lineage>
        <taxon>Bacteria</taxon>
        <taxon>Bacillati</taxon>
        <taxon>Bacillota</taxon>
        <taxon>Clostridia</taxon>
        <taxon>Lachnospirales</taxon>
        <taxon>Lachnospiraceae</taxon>
        <taxon>Parablautia</taxon>
    </lineage>
</organism>